<sequence length="3877" mass="435768">MWLFCLAILLYAAQINISDYWAWSQKLDNFLYDAWDAFPYVDTIASLTNQDFVYDPPISLFPIYHQVGYLFLPKTTPFSKAIAVFRAIDALSPSSSQIPPKFKSSGQCDLLDTLRKFLDKLDPNKSDYQLESLQYVNLVSDVFTAVSNMSYDSISSAYKISRTTCDSVLANAYNVVPESIDDPTALPELCDLLEFDNKKCLFLMLKSVEDKGTGHNSILLAKLYTDHVKPLFSSLKIDSLASGDIYRPEFLKIYNDLTMDHGVPYDLKDVLIELACTYLLQAKLIDADISDCKTFISSIVVMDNTPFSISYRLRDLIAIALSYKHLCGRRRVTYFHDSNSAHALKLESGLLVPLDVSQPLTNSVKQLAIDDIIASSSTALTSRYIKRDIVFIVHPSKLRTQSARELQYYVNNIVRHQLAIITSMCTIMDRIWIYIYNPWTQKYEIPSFTRLQGDARLRTQYPGAPFFGGYSTNDTEYPYRGSLNSYYQIYRYYSNQDLNYRTFSVAKNPYYNSKTAVLNNKEEYKKFILDTFLHDTQDPFSSWDSAFGRYARPSKNLFSQRAIHAEMITHMTDLLKELVLGVYNNYYACDSECDISDEARAFTSMQYQNVYVFSYSDSNFYDIMQVSAHSFKSLKASRLHFFPVLVTSCSILTDFDVDYPLEYDMSFFMKRLLKISCDELSYIDSLAMARNTRKGVLQASNWFSAVLSGATLFLYSDLSDAELRRQLLPLFTYIANYEGKKLFADNVPSLAIYKEHSYMGYNLPVVAQTDPCYLKYDGVLSQSGKTLAKCHRDNILAHLRPNSQQTSYSNRAGNNPLFTYRGSLIHKLDVSSVHFSPLSLDYDALSYMRIYHQDNNTRRYFLDPYSQILMFENIGLETYVSDPLDGNSTGSYHLYKHSFLTEVLGLRSIMTVNNELQYIPQSAYIYAGVVNKFIRRQVGIFGYIRVGIPDESNNSIGFDMRISEATFAYRRYRVPQGQACTLEEIKKMYTLSTSRLPLNYAQVSNPINKLLLSPPHSVLETDCIPFNGTKICFQSRAFDQYINVTKFGNRIALVYLEDIVKKASVTTKTALGTECVPTPVTLKTYFEDRTLFPDLKSEYRYPSNIFVPAYAIFLEEFVKLKDLFTSVLDTSDITALLTISKFRDVLEKTINSYLSGASTYDAILKILDNFTVASFYPDSSVNMDNNEMILNYTAVLNDPGSHLKMENLLRIYPDYSSPSSSPLPFRKGCYLAEDLLGNILSDANIMNQEFSTCFYANHTSAYVNLSSQVGYEAAKLYCLERPKYFLDPATEVVSWIAPASIGFTPASIPTPIENLGLYSPLLVSYILAILPEAFRTRRLDGVFHLFINQQPLPSAMTPNSFNLDDSPLEHRSLYEDDMEHHRRTSRTSFHDYDDVGSSDDFSQGSDVAQSIYASAKAPPGTIQRVYYTSIYENDLKNIYVDIQAINRDILRYAMHVDKHPLVSIMNALSLPMFMRVYPPFDESAEFITKSSPLDPTNSDSPSTYDYLLKVLGYQLNTITSSLTGKLHPNFMYNPLNLAESEDWDYGYQPLQNYVQGDPTDEYSYLLYFASFPIYTSSQSRIDNNTKALAAVYTIEYNISISTLDSIHNFGLLPSKILPSGTSAPTLVDLRVPVFYALLNNMGDFVLTRSTNATLSGMKSVLSSILDTLVDIEYFVLRKVPVSNERYTNVLEYNNQFWINIQYKTTKRLITTRRFNVIMVTDGVATQIFSSEAGIDSVAYEQSSISDRLIVLDLASTCIKRGIAIIRNLVTVDLMSIAVFNMEYYPVKACTRVPGANAYTDMTSKFSTSIYSHLNIEEDPAIWKPSITYMTGYPPGAHMRLLLQLFGQAMHTYISSAETFLIVVISVFTLVGAVVLKIYCTVMSKRDVSSLSTCRTNRNHSTSNKMCLTRPCAEAITPESELEVSCTSLTCQNTCESSPISRTKSSTFLSQKESQAKEKVIELPSEGSTTARADVGDITWSYADATYDSGILGRNSVTGLLNFLTRPLRQSSTFSASSLKRLSLGSTLSKRQLELSAHKSHKHNTPDINLVLSDSPLVTDSQPLLNPGIMTSIATVGTSISASSYLNNSDIGYATSKSVTVKGALHNWLSKILSNGVYLTFTSLFTIFQSNRPSQKNFADQDISPNEHELPGHSVSARKLRHWDKAFEFLKSALESKAVRLRENINLFNLYKITPSHKLSILFVLQQLYPSYLKKLRVESQSNSKLLSASIFSERNQESSSLALSVKQLTGFSSQVFEHASLFKVIFNQLASRNFASKLPDVKTGLSLLSTVQLLVDPATTNLQFSESSSETFSSTEQSVFSFSSSAMSFQSTIEAVRVFPKHRQYRGRLTKKCTGYINSIVQSTISLQSCANTKGLDIMDEASSDLDKHSYDLQSSSITNEYSIETDMYLPYYAHGYSIRNKAGANSLLKGPVKQHYEPISNLSLREAAEETDKDSSPIIIRGAIPQQLAFSRVCNASAESDILFIKKSMSESNLSQLESRFNPFISRSFQKAVLASCLDTECYQFVSTISKRVCIKDTILTGYLDNLNASVIEAFDNPFKYKKLLDYGYDYHGIVRYVDPLLNQISPEHINISSKPRILHTDLKATIIGASKLSASAMKSGMNSHTNLFHRTTGSLSPQFTLKTPSSFALYKHESHPNMDLRINPLIPSIVRWTSGVPYVPPYTIFAKENFSFTAAKLRAKYARKLMNYNTAFSTMLRKEGMEDVPPLFIPIKDRDIHRLINAIKLQTIPSVPIDLEDISEDNKLFEEITYRKLGILQKRSTNYRANAIAKYLFYRDCDFAAYYRFYSPRIQKTVSYLFWRYYLRTQMQLLNITPSSPCIVKKGREGQIEWAVLSDIFSSPKLGYLQGSSPRQFTNKRYTNALSTAPYKVEPSAVETQLSKMSLIAAAIKEIKSMSTGVLFAEDSVCLHHILVIRALYTKKIAECFYAPLSVVSLAGLALPQSAYTSLSSDVTIQFPVYALLERFYSSIIVPELSIWNLKEAGAETFSVCDSAAYGQFMIARKRAQARTSAMYALLDRNLFYRTQPEYAARMPFSDYSNAESSLENSIEAEASVIIPHIIKGLIEDSDDKNNDLNHGEQQYEYYLSNSSGYKIDMDDLFNYTSNTDGTELLPILPPQGIDAPQSLGILPPQGIDAPQSLGILPPQGIDAPQSLGILPLQGIDAPQSLGILPLQGIDAPQSLGILPPQGIDAPQSLGILPPQGIDAPQSLGILPLQGIDAPQSLGILPLQGIDAPQSLGILPLQGIDAPQSLGILPLQGIDAPQSLGILPLQGIDAPQSLGILPPQGIDAPQSLGILPPQGIDAPQTFDSPRGLMFQDKNLGMYPLTPNLDCLAITNSKLNNSITSSIVRDSTLVTPITEIDQISTDSLKVTNRFCAYDSKQVVYQRISMSLEADLSTNFLIEVIPGKDTLLSNRIDTGCIPPPEDIEIVIPDIRYKLRLKTNYDSYLNGSVLVSKIALHYQIPWLVPRRQKSKPRNAHLRISSSPPTLCFMSKRKDKASPIDNPRPVQTNPNHSDTAQSSTPSFYGTSSGANTITPISLDFPAQRVMDTMNSRQKQESVTSTNTLSTFSDGVQSGTVAAIRQSIPTCPGLQYMYNLSNPQPWDSTPSTATTITTLPKSFSSDPTEFDATPVMTLVLDLYSFRKSCLRLRSFFSDNLLIVDPDEQKTYILNADHRPPRVPIKVSDLICHNPIELAVHKIRLSLTALNFLYMKSMYLELGSVLFYRTLANMTIDDVLRNGLESMYKSLPWYNKKTNLQATKNNMTAYAPITLDCHKTGMPPWLPSPDLTTKQHIQLLYNFFIRQNNLAFAPLMHNFVIWNEWGLNYNDKGYIRVDFKGVHTNTIRDFMLQLIWLEPYY</sequence>
<dbReference type="EMBL" id="AACB03000002">
    <property type="protein sequence ID" value="KAE8303790.1"/>
    <property type="molecule type" value="Genomic_DNA"/>
</dbReference>
<feature type="region of interest" description="Disordered" evidence="1">
    <location>
        <begin position="3515"/>
        <end position="3548"/>
    </location>
</feature>
<dbReference type="RefSeq" id="XP_001709714.1">
    <property type="nucleotide sequence ID" value="XM_001709662.1"/>
</dbReference>
<dbReference type="GeneID" id="5702638"/>
<feature type="compositionally biased region" description="Polar residues" evidence="1">
    <location>
        <begin position="3527"/>
        <end position="3548"/>
    </location>
</feature>
<dbReference type="KEGG" id="gla:GL50803_00112875"/>
<gene>
    <name evidence="3" type="ORF">GL50803_00112875</name>
</gene>
<dbReference type="STRING" id="184922.A8B4W6"/>
<proteinExistence type="predicted"/>
<accession>A8B4W6</accession>
<feature type="signal peptide" evidence="2">
    <location>
        <begin position="1"/>
        <end position="18"/>
    </location>
</feature>
<dbReference type="OMA" id="ANHTSAY"/>
<dbReference type="HOGENOM" id="CLU_224230_0_0_1"/>
<evidence type="ECO:0000256" key="1">
    <source>
        <dbReference type="SAM" id="MobiDB-lite"/>
    </source>
</evidence>
<evidence type="ECO:0000256" key="2">
    <source>
        <dbReference type="SAM" id="SignalP"/>
    </source>
</evidence>
<dbReference type="Proteomes" id="UP000001548">
    <property type="component" value="Unassembled WGS sequence"/>
</dbReference>
<evidence type="ECO:0000313" key="4">
    <source>
        <dbReference type="Proteomes" id="UP000001548"/>
    </source>
</evidence>
<comment type="caution">
    <text evidence="3">The sequence shown here is derived from an EMBL/GenBank/DDBJ whole genome shotgun (WGS) entry which is preliminary data.</text>
</comment>
<dbReference type="VEuPathDB" id="GiardiaDB:GL50803_112875"/>
<evidence type="ECO:0000313" key="3">
    <source>
        <dbReference type="EMBL" id="KAE8303790.1"/>
    </source>
</evidence>
<keyword evidence="2" id="KW-0732">Signal</keyword>
<name>A8B4W6_GIAIC</name>
<organism evidence="3 4">
    <name type="scientific">Giardia intestinalis (strain ATCC 50803 / WB clone C6)</name>
    <name type="common">Giardia lamblia</name>
    <dbReference type="NCBI Taxonomy" id="184922"/>
    <lineage>
        <taxon>Eukaryota</taxon>
        <taxon>Metamonada</taxon>
        <taxon>Diplomonadida</taxon>
        <taxon>Hexamitidae</taxon>
        <taxon>Giardiinae</taxon>
        <taxon>Giardia</taxon>
    </lineage>
</organism>
<reference evidence="3 4" key="1">
    <citation type="journal article" date="2007" name="Science">
        <title>Genomic minimalism in the early diverging intestinal parasite Giardia lamblia.</title>
        <authorList>
            <person name="Morrison H.G."/>
            <person name="McArthur A.G."/>
            <person name="Gillin F.D."/>
            <person name="Aley S.B."/>
            <person name="Adam R.D."/>
            <person name="Olsen G.J."/>
            <person name="Best A.A."/>
            <person name="Cande W.Z."/>
            <person name="Chen F."/>
            <person name="Cipriano M.J."/>
            <person name="Davids B.J."/>
            <person name="Dawson S.C."/>
            <person name="Elmendorf H.G."/>
            <person name="Hehl A.B."/>
            <person name="Holder M.E."/>
            <person name="Huse S.M."/>
            <person name="Kim U.U."/>
            <person name="Lasek-Nesselquist E."/>
            <person name="Manning G."/>
            <person name="Nigam A."/>
            <person name="Nixon J.E."/>
            <person name="Palm D."/>
            <person name="Passamaneck N.E."/>
            <person name="Prabhu A."/>
            <person name="Reich C.I."/>
            <person name="Reiner D.S."/>
            <person name="Samuelson J."/>
            <person name="Svard S.G."/>
            <person name="Sogin M.L."/>
        </authorList>
    </citation>
    <scope>NUCLEOTIDE SEQUENCE [LARGE SCALE GENOMIC DNA]</scope>
    <source>
        <strain evidence="3 4">WB C6</strain>
    </source>
</reference>
<protein>
    <submittedName>
        <fullName evidence="3">Uncharacterized protein</fullName>
    </submittedName>
</protein>
<feature type="chain" id="PRO_5043511900" evidence="2">
    <location>
        <begin position="19"/>
        <end position="3877"/>
    </location>
</feature>
<keyword evidence="4" id="KW-1185">Reference proteome</keyword>